<feature type="region of interest" description="Disordered" evidence="6">
    <location>
        <begin position="35"/>
        <end position="80"/>
    </location>
</feature>
<protein>
    <submittedName>
        <fullName evidence="7">Transposase</fullName>
    </submittedName>
</protein>
<comment type="caution">
    <text evidence="7">The sequence shown here is derived from an EMBL/GenBank/DDBJ whole genome shotgun (WGS) entry which is preliminary data.</text>
</comment>
<comment type="function">
    <text evidence="1">Required for the transposition of the insertion element.</text>
</comment>
<feature type="compositionally biased region" description="Basic and acidic residues" evidence="6">
    <location>
        <begin position="65"/>
        <end position="80"/>
    </location>
</feature>
<dbReference type="SUPFAM" id="SSF81327">
    <property type="entry name" value="Small-conductance potassium channel"/>
    <property type="match status" value="1"/>
</dbReference>
<keyword evidence="5" id="KW-0233">DNA recombination</keyword>
<comment type="similarity">
    <text evidence="2">Belongs to the transposase mutator family.</text>
</comment>
<dbReference type="InterPro" id="IPR001207">
    <property type="entry name" value="Transposase_mutator"/>
</dbReference>
<evidence type="ECO:0000313" key="7">
    <source>
        <dbReference type="EMBL" id="MBM0107125.1"/>
    </source>
</evidence>
<organism evidence="7 8">
    <name type="scientific">Steroidobacter gossypii</name>
    <dbReference type="NCBI Taxonomy" id="2805490"/>
    <lineage>
        <taxon>Bacteria</taxon>
        <taxon>Pseudomonadati</taxon>
        <taxon>Pseudomonadota</taxon>
        <taxon>Gammaproteobacteria</taxon>
        <taxon>Steroidobacterales</taxon>
        <taxon>Steroidobacteraceae</taxon>
        <taxon>Steroidobacter</taxon>
    </lineage>
</organism>
<keyword evidence="8" id="KW-1185">Reference proteome</keyword>
<proteinExistence type="inferred from homology"/>
<dbReference type="Proteomes" id="UP000661077">
    <property type="component" value="Unassembled WGS sequence"/>
</dbReference>
<name>A0ABS1X1M6_9GAMM</name>
<evidence type="ECO:0000256" key="3">
    <source>
        <dbReference type="ARBA" id="ARBA00022578"/>
    </source>
</evidence>
<dbReference type="InterPro" id="IPR036122">
    <property type="entry name" value="CaM-bd_dom_sf"/>
</dbReference>
<reference evidence="7 8" key="1">
    <citation type="journal article" date="2021" name="Int. J. Syst. Evol. Microbiol.">
        <title>Steroidobacter gossypii sp. nov., isolated from soil of cotton cropping field.</title>
        <authorList>
            <person name="Huang R."/>
            <person name="Yang S."/>
            <person name="Zhen C."/>
            <person name="Liu W."/>
        </authorList>
    </citation>
    <scope>NUCLEOTIDE SEQUENCE [LARGE SCALE GENOMIC DNA]</scope>
    <source>
        <strain evidence="7 8">S1-65</strain>
    </source>
</reference>
<evidence type="ECO:0000256" key="1">
    <source>
        <dbReference type="ARBA" id="ARBA00002190"/>
    </source>
</evidence>
<evidence type="ECO:0000256" key="5">
    <source>
        <dbReference type="ARBA" id="ARBA00023172"/>
    </source>
</evidence>
<evidence type="ECO:0000256" key="2">
    <source>
        <dbReference type="ARBA" id="ARBA00010961"/>
    </source>
</evidence>
<evidence type="ECO:0000256" key="6">
    <source>
        <dbReference type="SAM" id="MobiDB-lite"/>
    </source>
</evidence>
<gene>
    <name evidence="7" type="ORF">JM946_20510</name>
</gene>
<feature type="compositionally biased region" description="Basic residues" evidence="6">
    <location>
        <begin position="50"/>
        <end position="64"/>
    </location>
</feature>
<keyword evidence="3" id="KW-0815">Transposition</keyword>
<keyword evidence="4" id="KW-0238">DNA-binding</keyword>
<dbReference type="EMBL" id="JAEVLS010000005">
    <property type="protein sequence ID" value="MBM0107125.1"/>
    <property type="molecule type" value="Genomic_DNA"/>
</dbReference>
<dbReference type="Pfam" id="PF00872">
    <property type="entry name" value="Transposase_mut"/>
    <property type="match status" value="1"/>
</dbReference>
<sequence>MGLVISDAHERLKAAAAKVLKSTWRRCRVDFPRNALAHANKGPPQVVLALKKKRSSRRKRRRQRSRGDQMPHRCRRHLPE</sequence>
<evidence type="ECO:0000313" key="8">
    <source>
        <dbReference type="Proteomes" id="UP000661077"/>
    </source>
</evidence>
<accession>A0ABS1X1M6</accession>
<evidence type="ECO:0000256" key="4">
    <source>
        <dbReference type="ARBA" id="ARBA00023125"/>
    </source>
</evidence>